<dbReference type="PROSITE" id="PS50048">
    <property type="entry name" value="ZN2_CY6_FUNGAL_2"/>
    <property type="match status" value="1"/>
</dbReference>
<dbReference type="InterPro" id="IPR001138">
    <property type="entry name" value="Zn2Cys6_DnaBD"/>
</dbReference>
<organism evidence="8">
    <name type="scientific">Blastobotrys adeninivorans</name>
    <name type="common">Yeast</name>
    <name type="synonym">Arxula adeninivorans</name>
    <dbReference type="NCBI Taxonomy" id="409370"/>
    <lineage>
        <taxon>Eukaryota</taxon>
        <taxon>Fungi</taxon>
        <taxon>Dikarya</taxon>
        <taxon>Ascomycota</taxon>
        <taxon>Saccharomycotina</taxon>
        <taxon>Dipodascomycetes</taxon>
        <taxon>Dipodascales</taxon>
        <taxon>Trichomonascaceae</taxon>
        <taxon>Blastobotrys</taxon>
    </lineage>
</organism>
<feature type="transmembrane region" description="Helical" evidence="6">
    <location>
        <begin position="540"/>
        <end position="567"/>
    </location>
</feature>
<dbReference type="InterPro" id="IPR007219">
    <property type="entry name" value="XnlR_reg_dom"/>
</dbReference>
<keyword evidence="1" id="KW-0479">Metal-binding</keyword>
<reference evidence="8" key="2">
    <citation type="submission" date="2014-06" db="EMBL/GenBank/DDBJ databases">
        <title>The complete genome of Blastobotrys (Arxula) adeninivorans LS3 - a yeast of biotechnological interest.</title>
        <authorList>
            <person name="Kunze G."/>
            <person name="Gaillardin C."/>
            <person name="Czernicka M."/>
            <person name="Durrens P."/>
            <person name="Martin T."/>
            <person name="Boer E."/>
            <person name="Gabaldon T."/>
            <person name="Cruz J."/>
            <person name="Talla E."/>
            <person name="Marck C."/>
            <person name="Goffeau A."/>
            <person name="Barbe V."/>
            <person name="Baret P."/>
            <person name="Baronian K."/>
            <person name="Beier S."/>
            <person name="Bleykasten C."/>
            <person name="Bode R."/>
            <person name="Casaregola S."/>
            <person name="Despons L."/>
            <person name="Fairhead C."/>
            <person name="Giersberg M."/>
            <person name="Gierski P."/>
            <person name="Hahnel U."/>
            <person name="Hartmann A."/>
            <person name="Jankowska D."/>
            <person name="Jubin C."/>
            <person name="Jung P."/>
            <person name="Lafontaine I."/>
            <person name="Leh-Louis V."/>
            <person name="Lemaire M."/>
            <person name="Marcet-Houben M."/>
            <person name="Mascher M."/>
            <person name="Morel G."/>
            <person name="Richard G.-F."/>
            <person name="Riechen J."/>
            <person name="Sacerdot C."/>
            <person name="Sarkar A."/>
            <person name="Savel G."/>
            <person name="Schacherer J."/>
            <person name="Sherman D."/>
            <person name="Straub M.-L."/>
            <person name="Stein N."/>
            <person name="Thierry A."/>
            <person name="Trautwein-Schult A."/>
            <person name="Westhof E."/>
            <person name="Worch S."/>
            <person name="Dujon B."/>
            <person name="Souciet J.-L."/>
            <person name="Wincker P."/>
            <person name="Scholz U."/>
            <person name="Neuveglise N."/>
        </authorList>
    </citation>
    <scope>NUCLEOTIDE SEQUENCE</scope>
    <source>
        <strain evidence="8">LS3</strain>
    </source>
</reference>
<keyword evidence="4" id="KW-0804">Transcription</keyword>
<evidence type="ECO:0000256" key="4">
    <source>
        <dbReference type="ARBA" id="ARBA00023163"/>
    </source>
</evidence>
<evidence type="ECO:0000256" key="1">
    <source>
        <dbReference type="ARBA" id="ARBA00022723"/>
    </source>
</evidence>
<evidence type="ECO:0000256" key="3">
    <source>
        <dbReference type="ARBA" id="ARBA00023125"/>
    </source>
</evidence>
<dbReference type="GO" id="GO:0008270">
    <property type="term" value="F:zinc ion binding"/>
    <property type="evidence" value="ECO:0007669"/>
    <property type="project" value="InterPro"/>
</dbReference>
<keyword evidence="6" id="KW-1133">Transmembrane helix</keyword>
<keyword evidence="6" id="KW-0812">Transmembrane</keyword>
<dbReference type="InterPro" id="IPR036864">
    <property type="entry name" value="Zn2-C6_fun-type_DNA-bd_sf"/>
</dbReference>
<dbReference type="GO" id="GO:0000981">
    <property type="term" value="F:DNA-binding transcription factor activity, RNA polymerase II-specific"/>
    <property type="evidence" value="ECO:0007669"/>
    <property type="project" value="InterPro"/>
</dbReference>
<evidence type="ECO:0000313" key="8">
    <source>
        <dbReference type="EMBL" id="CDP36910.1"/>
    </source>
</evidence>
<keyword evidence="5" id="KW-0539">Nucleus</keyword>
<dbReference type="PANTHER" id="PTHR47424">
    <property type="entry name" value="REGULATORY PROTEIN GAL4"/>
    <property type="match status" value="1"/>
</dbReference>
<dbReference type="Gene3D" id="4.10.240.10">
    <property type="entry name" value="Zn(2)-C6 fungal-type DNA-binding domain"/>
    <property type="match status" value="1"/>
</dbReference>
<dbReference type="GO" id="GO:0000435">
    <property type="term" value="P:positive regulation of transcription from RNA polymerase II promoter by galactose"/>
    <property type="evidence" value="ECO:0007669"/>
    <property type="project" value="TreeGrafter"/>
</dbReference>
<dbReference type="EMBL" id="HG937692">
    <property type="protein sequence ID" value="CDP36910.1"/>
    <property type="molecule type" value="Genomic_DNA"/>
</dbReference>
<dbReference type="InterPro" id="IPR051127">
    <property type="entry name" value="Fungal_SecMet_Regulators"/>
</dbReference>
<dbReference type="GO" id="GO:0005634">
    <property type="term" value="C:nucleus"/>
    <property type="evidence" value="ECO:0007669"/>
    <property type="project" value="TreeGrafter"/>
</dbReference>
<dbReference type="AlphaFoldDB" id="A0A060T701"/>
<dbReference type="GO" id="GO:0006351">
    <property type="term" value="P:DNA-templated transcription"/>
    <property type="evidence" value="ECO:0007669"/>
    <property type="project" value="InterPro"/>
</dbReference>
<dbReference type="CDD" id="cd12148">
    <property type="entry name" value="fungal_TF_MHR"/>
    <property type="match status" value="1"/>
</dbReference>
<reference evidence="8" key="1">
    <citation type="submission" date="2014-02" db="EMBL/GenBank/DDBJ databases">
        <authorList>
            <person name="Genoscope - CEA"/>
        </authorList>
    </citation>
    <scope>NUCLEOTIDE SEQUENCE</scope>
    <source>
        <strain evidence="8">LS3</strain>
    </source>
</reference>
<dbReference type="PANTHER" id="PTHR47424:SF3">
    <property type="entry name" value="REGULATORY PROTEIN GAL4"/>
    <property type="match status" value="1"/>
</dbReference>
<dbReference type="SMART" id="SM00906">
    <property type="entry name" value="Fungal_trans"/>
    <property type="match status" value="1"/>
</dbReference>
<dbReference type="GO" id="GO:0000978">
    <property type="term" value="F:RNA polymerase II cis-regulatory region sequence-specific DNA binding"/>
    <property type="evidence" value="ECO:0007669"/>
    <property type="project" value="TreeGrafter"/>
</dbReference>
<evidence type="ECO:0000256" key="2">
    <source>
        <dbReference type="ARBA" id="ARBA00023015"/>
    </source>
</evidence>
<protein>
    <submittedName>
        <fullName evidence="8">ARAD1B23826p</fullName>
    </submittedName>
</protein>
<name>A0A060T701_BLAAD</name>
<evidence type="ECO:0000256" key="6">
    <source>
        <dbReference type="SAM" id="Phobius"/>
    </source>
</evidence>
<dbReference type="SUPFAM" id="SSF57701">
    <property type="entry name" value="Zn2/Cys6 DNA-binding domain"/>
    <property type="match status" value="1"/>
</dbReference>
<accession>A0A060T701</accession>
<keyword evidence="3" id="KW-0238">DNA-binding</keyword>
<dbReference type="Pfam" id="PF04082">
    <property type="entry name" value="Fungal_trans"/>
    <property type="match status" value="1"/>
</dbReference>
<evidence type="ECO:0000259" key="7">
    <source>
        <dbReference type="PROSITE" id="PS50048"/>
    </source>
</evidence>
<keyword evidence="6" id="KW-0472">Membrane</keyword>
<dbReference type="PhylomeDB" id="A0A060T701"/>
<feature type="domain" description="Zn(2)-C6 fungal-type" evidence="7">
    <location>
        <begin position="23"/>
        <end position="52"/>
    </location>
</feature>
<dbReference type="SMART" id="SM00066">
    <property type="entry name" value="GAL4"/>
    <property type="match status" value="1"/>
</dbReference>
<sequence length="688" mass="78292">MGSETRQRIRNGGRSAITVASRACKECQKRKGRCSGGCPCSYCQRAHRPCIYEERPARLPLTRKNVEILERKCLKLENVLKSLHPDLEISTILQDEALGDMPQGQSRAVDDDNEFITDGSRDYLEWHEDVQSLTRPSEPLDGTACFDFSDAGYIGKSAGASILGIIHKLLDINLDSISMPVQIPDEASGESHKLAIDRAERQLAMTALRDSLVDSYFRTYNAFYPVLHERTFRDQYRNLDSIPDTAHFHMLLRMVLALGSLSASKVATSEDYCFYLSARSRLSADMLESGTIEQIQILLLMSNYLQKRDKPNTGYNLLGLAVRMAIGMGLHKELIKDSHPTKNTVRFEFRRRLWWVLYLFDSGASITFGRPPIMADRIVDVKVPLNIDDTDMLASDPVPLPSPRATPYTAVISFAKLSTISCRMFERFFLRHRRITTSLEMAEHMHLVECFDKQLVQWRQDLPFDFYSDSCPEWFKGPRAVALWREQNIRTLMYKGIFEAAIHGTHPGIVPHDYIQRCLGVAFSTVSSIGKYVEDNSDSLWWGVTWYATYYLFQANLFLILVILICYKNENVGNKDSTHRTLAECFKALEESTQHLTKLQRSNPVAGKCIVTIQRIDTIIRQRVNAPSTKVAENSVKIDAVQPTPPPEDTVSTLFSEPCDLFSFDADMNFFDELNNPQKLFNAMDSFM</sequence>
<evidence type="ECO:0000256" key="5">
    <source>
        <dbReference type="ARBA" id="ARBA00023242"/>
    </source>
</evidence>
<proteinExistence type="predicted"/>
<gene>
    <name evidence="8" type="ORF">GNLVRS02_ARAD1B23826g</name>
</gene>
<keyword evidence="2" id="KW-0805">Transcription regulation</keyword>
<dbReference type="CDD" id="cd00067">
    <property type="entry name" value="GAL4"/>
    <property type="match status" value="1"/>
</dbReference>